<dbReference type="AlphaFoldDB" id="A0A2S4V0R0"/>
<evidence type="ECO:0000256" key="8">
    <source>
        <dbReference type="ARBA" id="ARBA00022884"/>
    </source>
</evidence>
<keyword evidence="6" id="KW-0378">Hydrolase</keyword>
<dbReference type="GO" id="GO:0005634">
    <property type="term" value="C:nucleus"/>
    <property type="evidence" value="ECO:0007669"/>
    <property type="project" value="UniProtKB-ARBA"/>
</dbReference>
<dbReference type="GO" id="GO:0003723">
    <property type="term" value="F:RNA binding"/>
    <property type="evidence" value="ECO:0007669"/>
    <property type="project" value="UniProtKB-KW"/>
</dbReference>
<dbReference type="Pfam" id="PF07727">
    <property type="entry name" value="RVT_2"/>
    <property type="match status" value="1"/>
</dbReference>
<evidence type="ECO:0000256" key="5">
    <source>
        <dbReference type="ARBA" id="ARBA00022759"/>
    </source>
</evidence>
<comment type="catalytic activity">
    <reaction evidence="15">
        <text>DNA(n) + a 2'-deoxyribonucleoside 5'-triphosphate = DNA(n+1) + diphosphate</text>
        <dbReference type="Rhea" id="RHEA:22508"/>
        <dbReference type="Rhea" id="RHEA-COMP:17339"/>
        <dbReference type="Rhea" id="RHEA-COMP:17340"/>
        <dbReference type="ChEBI" id="CHEBI:33019"/>
        <dbReference type="ChEBI" id="CHEBI:61560"/>
        <dbReference type="ChEBI" id="CHEBI:173112"/>
        <dbReference type="EC" id="2.7.7.7"/>
    </reaction>
</comment>
<keyword evidence="11" id="KW-0239">DNA-directed DNA polymerase</keyword>
<dbReference type="GO" id="GO:0004519">
    <property type="term" value="F:endonuclease activity"/>
    <property type="evidence" value="ECO:0007669"/>
    <property type="project" value="UniProtKB-KW"/>
</dbReference>
<keyword evidence="8" id="KW-0694">RNA-binding</keyword>
<dbReference type="Gene3D" id="3.30.420.10">
    <property type="entry name" value="Ribonuclease H-like superfamily/Ribonuclease H"/>
    <property type="match status" value="1"/>
</dbReference>
<dbReference type="InterPro" id="IPR012337">
    <property type="entry name" value="RNaseH-like_sf"/>
</dbReference>
<dbReference type="SUPFAM" id="SSF53098">
    <property type="entry name" value="Ribonuclease H-like"/>
    <property type="match status" value="1"/>
</dbReference>
<evidence type="ECO:0000256" key="15">
    <source>
        <dbReference type="ARBA" id="ARBA00049244"/>
    </source>
</evidence>
<keyword evidence="1" id="KW-0815">Transposition</keyword>
<dbReference type="PANTHER" id="PTHR42648:SF11">
    <property type="entry name" value="TRANSPOSON TY4-P GAG-POL POLYPROTEIN"/>
    <property type="match status" value="1"/>
</dbReference>
<dbReference type="Proteomes" id="UP000239156">
    <property type="component" value="Unassembled WGS sequence"/>
</dbReference>
<evidence type="ECO:0000256" key="11">
    <source>
        <dbReference type="ARBA" id="ARBA00022932"/>
    </source>
</evidence>
<protein>
    <recommendedName>
        <fullName evidence="16">Integrase catalytic domain-containing protein</fullName>
    </recommendedName>
</protein>
<sequence>MITKSLNKNTLSSDRRHFEPMDTWNVDLIGPFEVPSIGGGKYCLTIRDIGSGYSEVKILCRKSEATEQLINTVIRLERQTGKLLKILRSDNGGEFNNNALSIFLKSKGIAAERSIAYHHYQNGSIERFNRTLQEMGRTLLLDSGLPKTFWASAFLWACHSLNRIPNAASGDLTPFERMFKCKPNLDRMRAFGTSAKTQEVRRPCNKRYCHRPSTRERMVLLIPSVNAFLNSAIAVFQHHPTPTSPRPSPVDPTSLSIELGNFEDELTVQAQDSLVDNLIHLIPEFSSINIPNTYKQAMKDSFAPEWTKAIRAELDNLQDLEVWVVDYVPAGTSVMKARWVFARKTTSAGEFDKFKARYVAKGYTQIAGKHFGGTFAPTATFISFRLS</sequence>
<dbReference type="EMBL" id="PKSL01000131">
    <property type="protein sequence ID" value="POW03083.1"/>
    <property type="molecule type" value="Genomic_DNA"/>
</dbReference>
<comment type="caution">
    <text evidence="17">The sequence shown here is derived from an EMBL/GenBank/DDBJ whole genome shotgun (WGS) entry which is preliminary data.</text>
</comment>
<dbReference type="InterPro" id="IPR013103">
    <property type="entry name" value="RVT_2"/>
</dbReference>
<evidence type="ECO:0000256" key="1">
    <source>
        <dbReference type="ARBA" id="ARBA00022578"/>
    </source>
</evidence>
<evidence type="ECO:0000256" key="12">
    <source>
        <dbReference type="ARBA" id="ARBA00023172"/>
    </source>
</evidence>
<keyword evidence="12" id="KW-0233">DNA recombination</keyword>
<evidence type="ECO:0000259" key="16">
    <source>
        <dbReference type="PROSITE" id="PS50994"/>
    </source>
</evidence>
<dbReference type="PROSITE" id="PS50994">
    <property type="entry name" value="INTEGRASE"/>
    <property type="match status" value="1"/>
</dbReference>
<evidence type="ECO:0000256" key="10">
    <source>
        <dbReference type="ARBA" id="ARBA00022918"/>
    </source>
</evidence>
<dbReference type="GO" id="GO:0016787">
    <property type="term" value="F:hydrolase activity"/>
    <property type="evidence" value="ECO:0007669"/>
    <property type="project" value="UniProtKB-KW"/>
</dbReference>
<keyword evidence="13" id="KW-0511">Multifunctional enzyme</keyword>
<dbReference type="InterPro" id="IPR036397">
    <property type="entry name" value="RNaseH_sf"/>
</dbReference>
<evidence type="ECO:0000313" key="17">
    <source>
        <dbReference type="EMBL" id="POW03083.1"/>
    </source>
</evidence>
<evidence type="ECO:0000256" key="6">
    <source>
        <dbReference type="ARBA" id="ARBA00022801"/>
    </source>
</evidence>
<reference evidence="17" key="1">
    <citation type="submission" date="2017-12" db="EMBL/GenBank/DDBJ databases">
        <title>Gene loss provides genomic basis for host adaptation in cereal stripe rust fungi.</title>
        <authorList>
            <person name="Xia C."/>
        </authorList>
    </citation>
    <scope>NUCLEOTIDE SEQUENCE [LARGE SCALE GENOMIC DNA]</scope>
    <source>
        <strain evidence="17">93-210</strain>
    </source>
</reference>
<keyword evidence="7" id="KW-0460">Magnesium</keyword>
<keyword evidence="11" id="KW-0808">Transferase</keyword>
<dbReference type="PANTHER" id="PTHR42648">
    <property type="entry name" value="TRANSPOSASE, PUTATIVE-RELATED"/>
    <property type="match status" value="1"/>
</dbReference>
<keyword evidence="9" id="KW-0229">DNA integration</keyword>
<dbReference type="VEuPathDB" id="FungiDB:PSHT_02191"/>
<dbReference type="InterPro" id="IPR001584">
    <property type="entry name" value="Integrase_cat-core"/>
</dbReference>
<dbReference type="GO" id="GO:0015074">
    <property type="term" value="P:DNA integration"/>
    <property type="evidence" value="ECO:0007669"/>
    <property type="project" value="UniProtKB-KW"/>
</dbReference>
<proteinExistence type="predicted"/>
<evidence type="ECO:0000256" key="14">
    <source>
        <dbReference type="ARBA" id="ARBA00048173"/>
    </source>
</evidence>
<name>A0A2S4V0R0_9BASI</name>
<gene>
    <name evidence="17" type="ORF">PSTT_11335</name>
</gene>
<keyword evidence="4" id="KW-0479">Metal-binding</keyword>
<dbReference type="InterPro" id="IPR039537">
    <property type="entry name" value="Retrotran_Ty1/copia-like"/>
</dbReference>
<dbReference type="GO" id="GO:0006310">
    <property type="term" value="P:DNA recombination"/>
    <property type="evidence" value="ECO:0007669"/>
    <property type="project" value="UniProtKB-KW"/>
</dbReference>
<dbReference type="VEuPathDB" id="FungiDB:PSTT_11335"/>
<dbReference type="GO" id="GO:0032196">
    <property type="term" value="P:transposition"/>
    <property type="evidence" value="ECO:0007669"/>
    <property type="project" value="UniProtKB-KW"/>
</dbReference>
<evidence type="ECO:0000256" key="13">
    <source>
        <dbReference type="ARBA" id="ARBA00023268"/>
    </source>
</evidence>
<evidence type="ECO:0000256" key="2">
    <source>
        <dbReference type="ARBA" id="ARBA00022695"/>
    </source>
</evidence>
<keyword evidence="3" id="KW-0540">Nuclease</keyword>
<organism evidence="17 18">
    <name type="scientific">Puccinia striiformis</name>
    <dbReference type="NCBI Taxonomy" id="27350"/>
    <lineage>
        <taxon>Eukaryota</taxon>
        <taxon>Fungi</taxon>
        <taxon>Dikarya</taxon>
        <taxon>Basidiomycota</taxon>
        <taxon>Pucciniomycotina</taxon>
        <taxon>Pucciniomycetes</taxon>
        <taxon>Pucciniales</taxon>
        <taxon>Pucciniaceae</taxon>
        <taxon>Puccinia</taxon>
    </lineage>
</organism>
<evidence type="ECO:0000256" key="9">
    <source>
        <dbReference type="ARBA" id="ARBA00022908"/>
    </source>
</evidence>
<dbReference type="GO" id="GO:0003887">
    <property type="term" value="F:DNA-directed DNA polymerase activity"/>
    <property type="evidence" value="ECO:0007669"/>
    <property type="project" value="UniProtKB-KW"/>
</dbReference>
<dbReference type="GO" id="GO:0046872">
    <property type="term" value="F:metal ion binding"/>
    <property type="evidence" value="ECO:0007669"/>
    <property type="project" value="UniProtKB-KW"/>
</dbReference>
<evidence type="ECO:0000313" key="18">
    <source>
        <dbReference type="Proteomes" id="UP000239156"/>
    </source>
</evidence>
<keyword evidence="18" id="KW-1185">Reference proteome</keyword>
<keyword evidence="5" id="KW-0255">Endonuclease</keyword>
<evidence type="ECO:0000256" key="7">
    <source>
        <dbReference type="ARBA" id="ARBA00022842"/>
    </source>
</evidence>
<evidence type="ECO:0000256" key="4">
    <source>
        <dbReference type="ARBA" id="ARBA00022723"/>
    </source>
</evidence>
<feature type="domain" description="Integrase catalytic" evidence="16">
    <location>
        <begin position="16"/>
        <end position="182"/>
    </location>
</feature>
<keyword evidence="10" id="KW-0695">RNA-directed DNA polymerase</keyword>
<keyword evidence="2" id="KW-0548">Nucleotidyltransferase</keyword>
<dbReference type="GO" id="GO:0003964">
    <property type="term" value="F:RNA-directed DNA polymerase activity"/>
    <property type="evidence" value="ECO:0007669"/>
    <property type="project" value="UniProtKB-KW"/>
</dbReference>
<evidence type="ECO:0000256" key="3">
    <source>
        <dbReference type="ARBA" id="ARBA00022722"/>
    </source>
</evidence>
<accession>A0A2S4V0R0</accession>
<comment type="catalytic activity">
    <reaction evidence="14">
        <text>DNA(n) + a 2'-deoxyribonucleoside 5'-triphosphate = DNA(n+1) + diphosphate</text>
        <dbReference type="Rhea" id="RHEA:22508"/>
        <dbReference type="Rhea" id="RHEA-COMP:17339"/>
        <dbReference type="Rhea" id="RHEA-COMP:17340"/>
        <dbReference type="ChEBI" id="CHEBI:33019"/>
        <dbReference type="ChEBI" id="CHEBI:61560"/>
        <dbReference type="ChEBI" id="CHEBI:173112"/>
        <dbReference type="EC" id="2.7.7.49"/>
    </reaction>
</comment>